<dbReference type="Gene3D" id="1.10.287.1490">
    <property type="match status" value="1"/>
</dbReference>
<gene>
    <name evidence="3" type="ORF">M6B38_344525</name>
</gene>
<evidence type="ECO:0000256" key="1">
    <source>
        <dbReference type="SAM" id="Coils"/>
    </source>
</evidence>
<feature type="region of interest" description="Disordered" evidence="2">
    <location>
        <begin position="1"/>
        <end position="28"/>
    </location>
</feature>
<evidence type="ECO:0000313" key="3">
    <source>
        <dbReference type="EMBL" id="KAJ6832442.1"/>
    </source>
</evidence>
<dbReference type="PANTHER" id="PTHR34554:SF2">
    <property type="entry name" value="RGS1-HXK1-INTERACTING PROTEIN 1"/>
    <property type="match status" value="1"/>
</dbReference>
<dbReference type="EMBL" id="JANAVB010016192">
    <property type="protein sequence ID" value="KAJ6832442.1"/>
    <property type="molecule type" value="Genomic_DNA"/>
</dbReference>
<dbReference type="PANTHER" id="PTHR34554">
    <property type="entry name" value="RGS1-HXK1-INTERACTING PROTEIN 1"/>
    <property type="match status" value="1"/>
</dbReference>
<dbReference type="AlphaFoldDB" id="A0AAX6GV60"/>
<feature type="compositionally biased region" description="Pro residues" evidence="2">
    <location>
        <begin position="11"/>
        <end position="21"/>
    </location>
</feature>
<feature type="compositionally biased region" description="Low complexity" evidence="2">
    <location>
        <begin position="1"/>
        <end position="10"/>
    </location>
</feature>
<accession>A0AAX6GV60</accession>
<proteinExistence type="predicted"/>
<sequence>MATESASEPNLLPPPPLPSPDPSSSAGSGPKFPFWPLQQFQEFIPCVTSHYKVYEDAFVQKVKDNLMIAREHPVEVGGTAVAAALLLMRGPRRFLFRNTFGRFQDEEARIVKLEGGLKELNQSLDKLKKENKNIILRASFGEEELQRGRTKIRDAGHEIQRLSNSIYKIESEAADFMDDLRALPGRNAIKLRAEVASMASDLKQQRHELDKQIVKIAEYGIRV</sequence>
<reference evidence="3" key="1">
    <citation type="journal article" date="2023" name="GigaByte">
        <title>Genome assembly of the bearded iris, Iris pallida Lam.</title>
        <authorList>
            <person name="Bruccoleri R.E."/>
            <person name="Oakeley E.J."/>
            <person name="Faust A.M.E."/>
            <person name="Altorfer M."/>
            <person name="Dessus-Babus S."/>
            <person name="Burckhardt D."/>
            <person name="Oertli M."/>
            <person name="Naumann U."/>
            <person name="Petersen F."/>
            <person name="Wong J."/>
        </authorList>
    </citation>
    <scope>NUCLEOTIDE SEQUENCE</scope>
    <source>
        <strain evidence="3">GSM-AAB239-AS_SAM_17_03QT</strain>
    </source>
</reference>
<keyword evidence="4" id="KW-1185">Reference proteome</keyword>
<dbReference type="InterPro" id="IPR053284">
    <property type="entry name" value="RGS1-HXK1_interactor"/>
</dbReference>
<evidence type="ECO:0000256" key="2">
    <source>
        <dbReference type="SAM" id="MobiDB-lite"/>
    </source>
</evidence>
<evidence type="ECO:0000313" key="4">
    <source>
        <dbReference type="Proteomes" id="UP001140949"/>
    </source>
</evidence>
<dbReference type="Proteomes" id="UP001140949">
    <property type="component" value="Unassembled WGS sequence"/>
</dbReference>
<keyword evidence="1" id="KW-0175">Coiled coil</keyword>
<protein>
    <submittedName>
        <fullName evidence="3">Uncharacterized protein</fullName>
    </submittedName>
</protein>
<organism evidence="3 4">
    <name type="scientific">Iris pallida</name>
    <name type="common">Sweet iris</name>
    <dbReference type="NCBI Taxonomy" id="29817"/>
    <lineage>
        <taxon>Eukaryota</taxon>
        <taxon>Viridiplantae</taxon>
        <taxon>Streptophyta</taxon>
        <taxon>Embryophyta</taxon>
        <taxon>Tracheophyta</taxon>
        <taxon>Spermatophyta</taxon>
        <taxon>Magnoliopsida</taxon>
        <taxon>Liliopsida</taxon>
        <taxon>Asparagales</taxon>
        <taxon>Iridaceae</taxon>
        <taxon>Iridoideae</taxon>
        <taxon>Irideae</taxon>
        <taxon>Iris</taxon>
    </lineage>
</organism>
<reference evidence="3" key="2">
    <citation type="submission" date="2023-04" db="EMBL/GenBank/DDBJ databases">
        <authorList>
            <person name="Bruccoleri R.E."/>
            <person name="Oakeley E.J."/>
            <person name="Faust A.-M."/>
            <person name="Dessus-Babus S."/>
            <person name="Altorfer M."/>
            <person name="Burckhardt D."/>
            <person name="Oertli M."/>
            <person name="Naumann U."/>
            <person name="Petersen F."/>
            <person name="Wong J."/>
        </authorList>
    </citation>
    <scope>NUCLEOTIDE SEQUENCE</scope>
    <source>
        <strain evidence="3">GSM-AAB239-AS_SAM_17_03QT</strain>
        <tissue evidence="3">Leaf</tissue>
    </source>
</reference>
<comment type="caution">
    <text evidence="3">The sequence shown here is derived from an EMBL/GenBank/DDBJ whole genome shotgun (WGS) entry which is preliminary data.</text>
</comment>
<name>A0AAX6GV60_IRIPA</name>
<feature type="coiled-coil region" evidence="1">
    <location>
        <begin position="103"/>
        <end position="137"/>
    </location>
</feature>